<dbReference type="InterPro" id="IPR039448">
    <property type="entry name" value="Beta_helix"/>
</dbReference>
<keyword evidence="3" id="KW-0456">Lyase</keyword>
<accession>A0A4R6RBH6</accession>
<dbReference type="SUPFAM" id="SSF49785">
    <property type="entry name" value="Galactose-binding domain-like"/>
    <property type="match status" value="1"/>
</dbReference>
<evidence type="ECO:0000259" key="2">
    <source>
        <dbReference type="Pfam" id="PF13229"/>
    </source>
</evidence>
<reference evidence="3 4" key="1">
    <citation type="submission" date="2019-03" db="EMBL/GenBank/DDBJ databases">
        <title>Genomic Encyclopedia of Type Strains, Phase IV (KMG-IV): sequencing the most valuable type-strain genomes for metagenomic binning, comparative biology and taxonomic classification.</title>
        <authorList>
            <person name="Goeker M."/>
        </authorList>
    </citation>
    <scope>NUCLEOTIDE SEQUENCE [LARGE SCALE GENOMIC DNA]</scope>
    <source>
        <strain evidence="3 4">DSM 11901</strain>
    </source>
</reference>
<dbReference type="PANTHER" id="PTHR36453:SF1">
    <property type="entry name" value="RIGHT HANDED BETA HELIX DOMAIN-CONTAINING PROTEIN"/>
    <property type="match status" value="1"/>
</dbReference>
<dbReference type="Proteomes" id="UP000294593">
    <property type="component" value="Unassembled WGS sequence"/>
</dbReference>
<dbReference type="AlphaFoldDB" id="A0A4R6RBH6"/>
<feature type="domain" description="Right handed beta helix" evidence="2">
    <location>
        <begin position="277"/>
        <end position="400"/>
    </location>
</feature>
<evidence type="ECO:0000313" key="4">
    <source>
        <dbReference type="Proteomes" id="UP000294593"/>
    </source>
</evidence>
<keyword evidence="4" id="KW-1185">Reference proteome</keyword>
<gene>
    <name evidence="3" type="ORF">EV672_105194</name>
</gene>
<feature type="chain" id="PRO_5020889864" evidence="1">
    <location>
        <begin position="27"/>
        <end position="854"/>
    </location>
</feature>
<feature type="signal peptide" evidence="1">
    <location>
        <begin position="1"/>
        <end position="26"/>
    </location>
</feature>
<dbReference type="Gene3D" id="2.160.20.10">
    <property type="entry name" value="Single-stranded right-handed beta-helix, Pectin lyase-like"/>
    <property type="match status" value="3"/>
</dbReference>
<dbReference type="OrthoDB" id="227157at2"/>
<dbReference type="GO" id="GO:0016829">
    <property type="term" value="F:lyase activity"/>
    <property type="evidence" value="ECO:0007669"/>
    <property type="project" value="UniProtKB-KW"/>
</dbReference>
<dbReference type="Gene3D" id="2.60.120.260">
    <property type="entry name" value="Galactose-binding domain-like"/>
    <property type="match status" value="1"/>
</dbReference>
<dbReference type="InterPro" id="IPR006626">
    <property type="entry name" value="PbH1"/>
</dbReference>
<proteinExistence type="predicted"/>
<name>A0A4R6RBH6_9BURK</name>
<evidence type="ECO:0000256" key="1">
    <source>
        <dbReference type="SAM" id="SignalP"/>
    </source>
</evidence>
<dbReference type="InterPro" id="IPR012334">
    <property type="entry name" value="Pectin_lyas_fold"/>
</dbReference>
<dbReference type="SMART" id="SM00710">
    <property type="entry name" value="PbH1"/>
    <property type="match status" value="10"/>
</dbReference>
<dbReference type="Pfam" id="PF13229">
    <property type="entry name" value="Beta_helix"/>
    <property type="match status" value="1"/>
</dbReference>
<protein>
    <submittedName>
        <fullName evidence="3">Parallel beta helix pectate lyase-like protein</fullName>
    </submittedName>
</protein>
<comment type="caution">
    <text evidence="3">The sequence shown here is derived from an EMBL/GenBank/DDBJ whole genome shotgun (WGS) entry which is preliminary data.</text>
</comment>
<dbReference type="SUPFAM" id="SSF51126">
    <property type="entry name" value="Pectin lyase-like"/>
    <property type="match status" value="1"/>
</dbReference>
<dbReference type="EMBL" id="SNXW01000005">
    <property type="protein sequence ID" value="TDP83007.1"/>
    <property type="molecule type" value="Genomic_DNA"/>
</dbReference>
<evidence type="ECO:0000313" key="3">
    <source>
        <dbReference type="EMBL" id="TDP83007.1"/>
    </source>
</evidence>
<dbReference type="PANTHER" id="PTHR36453">
    <property type="entry name" value="SECRETED PROTEIN-RELATED"/>
    <property type="match status" value="1"/>
</dbReference>
<keyword evidence="1" id="KW-0732">Signal</keyword>
<dbReference type="InterPro" id="IPR008979">
    <property type="entry name" value="Galactose-bd-like_sf"/>
</dbReference>
<dbReference type="InterPro" id="IPR011050">
    <property type="entry name" value="Pectin_lyase_fold/virulence"/>
</dbReference>
<sequence length="854" mass="91117">MGNHLNTKYSFALGVIASTLAFSANAATYYVNAKGGDDRFNGTSTLFPFKTIAKVNITAKAGDTVNFSRGGVWGEKLVATSGVTYQDYATGAKPIITGARALGGLNWTLEGNGIYVADTSSLGGATITQLMYRGSRLYRARHPNVDRQYLRTSASTPPETYRDQLFPSANDVPAGINVTGATARVLTQSYDLADYEVIGSASSGAQLALKRATLEPRAPSAQPYNWVIQPNMPYWLENQKWMLDAENEWYHDVLANKLYLKLPGSIKPNGLDITGSVQNAGIECTQCTNVTLRNLEVRETSGEGIYFAKSSGIVIQGVDVYRAGTRGMALPGTSNSAITGAVIADTLREGIWMGNSHFNETMPGRAVSVTGSTVSNAGRTLYALAAIQAGFANTIQNNTIVRSSYLGILGEQDSTISGNYVESSCVDFTDCGAIYLTNANQRYGVRDGYALNAKVLNNVINKTGGGLFGGGTGIYLDGFSRGVLVQGNFITNTDGAFLLSSPRDVNLSNNVVVNNRGSDVFLSSALNNGAAAVCTDYPALGCTSNASYLSNNTVQGNTFVNKAGEGIVMFRNPDQVTRASVDFAKFSNNRYVMQNGANFVSDLSEHIHGRSLDMWQALGQDVGSTLKRYQPTLPVAANASNLLSNGGFDANYDLWLAEQLGTINFNTVPCATTRCLSVQPLDTAQAAKNGRKQVSVYTYDAALGSIPTGKSYVLSFDARATESDVPLSAHLMNVAALASVADAATIDTQWKSYRMTLKRLDYLAQPGRLTFNFEISAGQTLYLDNVKLIAADTTTLNADTVRTLINPGATPVSMSCPASTPALCSKYVNLRNNMSVSFPINVPARSAVAVGLPL</sequence>
<organism evidence="3 4">
    <name type="scientific">Aquabacterium commune</name>
    <dbReference type="NCBI Taxonomy" id="70586"/>
    <lineage>
        <taxon>Bacteria</taxon>
        <taxon>Pseudomonadati</taxon>
        <taxon>Pseudomonadota</taxon>
        <taxon>Betaproteobacteria</taxon>
        <taxon>Burkholderiales</taxon>
        <taxon>Aquabacterium</taxon>
    </lineage>
</organism>